<evidence type="ECO:0000313" key="2">
    <source>
        <dbReference type="EMBL" id="SHG87654.1"/>
    </source>
</evidence>
<dbReference type="AlphaFoldDB" id="A0A1M5NDK1"/>
<dbReference type="RefSeq" id="WP_072900043.1">
    <property type="nucleotide sequence ID" value="NZ_FQXB01000001.1"/>
</dbReference>
<reference evidence="2 3" key="1">
    <citation type="submission" date="2016-11" db="EMBL/GenBank/DDBJ databases">
        <authorList>
            <person name="Jaros S."/>
            <person name="Januszkiewicz K."/>
            <person name="Wedrychowicz H."/>
        </authorList>
    </citation>
    <scope>NUCLEOTIDE SEQUENCE [LARGE SCALE GENOMIC DNA]</scope>
    <source>
        <strain evidence="2 3">DSM 28715</strain>
    </source>
</reference>
<dbReference type="OrthoDB" id="8116725at2"/>
<name>A0A1M5NDK1_9RHOB</name>
<gene>
    <name evidence="2" type="ORF">SAMN05444003_1352</name>
</gene>
<dbReference type="STRING" id="1508389.SAMN05444003_1352"/>
<protein>
    <submittedName>
        <fullName evidence="2">Uncharacterized conserved protein YjiS, DUF1127 family</fullName>
    </submittedName>
</protein>
<dbReference type="EMBL" id="FQXB01000001">
    <property type="protein sequence ID" value="SHG87654.1"/>
    <property type="molecule type" value="Genomic_DNA"/>
</dbReference>
<feature type="domain" description="YjiS-like" evidence="1">
    <location>
        <begin position="29"/>
        <end position="61"/>
    </location>
</feature>
<dbReference type="Pfam" id="PF06568">
    <property type="entry name" value="YjiS-like"/>
    <property type="match status" value="1"/>
</dbReference>
<proteinExistence type="predicted"/>
<accession>A0A1M5NDK1</accession>
<evidence type="ECO:0000259" key="1">
    <source>
        <dbReference type="Pfam" id="PF06568"/>
    </source>
</evidence>
<dbReference type="Proteomes" id="UP000184074">
    <property type="component" value="Unassembled WGS sequence"/>
</dbReference>
<evidence type="ECO:0000313" key="3">
    <source>
        <dbReference type="Proteomes" id="UP000184074"/>
    </source>
</evidence>
<organism evidence="2 3">
    <name type="scientific">Cognatiyoonia sediminum</name>
    <dbReference type="NCBI Taxonomy" id="1508389"/>
    <lineage>
        <taxon>Bacteria</taxon>
        <taxon>Pseudomonadati</taxon>
        <taxon>Pseudomonadota</taxon>
        <taxon>Alphaproteobacteria</taxon>
        <taxon>Rhodobacterales</taxon>
        <taxon>Paracoccaceae</taxon>
        <taxon>Cognatiyoonia</taxon>
    </lineage>
</organism>
<sequence length="68" mass="7464">MAAFDTNRTVNVMSAGRVTRAVADAFGSVIAWNDARVTRNALNKLSARELEDIGLVRGDIDNIANRRF</sequence>
<keyword evidence="3" id="KW-1185">Reference proteome</keyword>
<dbReference type="InterPro" id="IPR009506">
    <property type="entry name" value="YjiS-like"/>
</dbReference>